<sequence>MEVSCGAHSCRFELCCIWTSVCECVAISGLDWAKPNSPMMCVDHGVKLGEAQFSSGGVTYSPQLVNMKWVAPMDERCMKMRPGLDWEKPNSRSDVFLSYDLVFVVGSVQGGEGLGSVVLGS</sequence>
<accession>A0ABQ7B1I6</accession>
<reference evidence="1 2" key="1">
    <citation type="journal article" date="2020" name="BMC Genomics">
        <title>Intraspecific diversification of the crop wild relative Brassica cretica Lam. using demographic model selection.</title>
        <authorList>
            <person name="Kioukis A."/>
            <person name="Michalopoulou V.A."/>
            <person name="Briers L."/>
            <person name="Pirintsos S."/>
            <person name="Studholme D.J."/>
            <person name="Pavlidis P."/>
            <person name="Sarris P.F."/>
        </authorList>
    </citation>
    <scope>NUCLEOTIDE SEQUENCE [LARGE SCALE GENOMIC DNA]</scope>
    <source>
        <strain evidence="2">cv. PFS-1207/04</strain>
    </source>
</reference>
<evidence type="ECO:0000313" key="1">
    <source>
        <dbReference type="EMBL" id="KAF3520285.1"/>
    </source>
</evidence>
<protein>
    <submittedName>
        <fullName evidence="1">Uncharacterized protein</fullName>
    </submittedName>
</protein>
<gene>
    <name evidence="1" type="ORF">DY000_02060425</name>
</gene>
<dbReference type="Proteomes" id="UP000266723">
    <property type="component" value="Unassembled WGS sequence"/>
</dbReference>
<comment type="caution">
    <text evidence="1">The sequence shown here is derived from an EMBL/GenBank/DDBJ whole genome shotgun (WGS) entry which is preliminary data.</text>
</comment>
<organism evidence="1 2">
    <name type="scientific">Brassica cretica</name>
    <name type="common">Mustard</name>
    <dbReference type="NCBI Taxonomy" id="69181"/>
    <lineage>
        <taxon>Eukaryota</taxon>
        <taxon>Viridiplantae</taxon>
        <taxon>Streptophyta</taxon>
        <taxon>Embryophyta</taxon>
        <taxon>Tracheophyta</taxon>
        <taxon>Spermatophyta</taxon>
        <taxon>Magnoliopsida</taxon>
        <taxon>eudicotyledons</taxon>
        <taxon>Gunneridae</taxon>
        <taxon>Pentapetalae</taxon>
        <taxon>rosids</taxon>
        <taxon>malvids</taxon>
        <taxon>Brassicales</taxon>
        <taxon>Brassicaceae</taxon>
        <taxon>Brassiceae</taxon>
        <taxon>Brassica</taxon>
    </lineage>
</organism>
<keyword evidence="2" id="KW-1185">Reference proteome</keyword>
<name>A0ABQ7B1I6_BRACR</name>
<evidence type="ECO:0000313" key="2">
    <source>
        <dbReference type="Proteomes" id="UP000266723"/>
    </source>
</evidence>
<dbReference type="EMBL" id="QGKV02001556">
    <property type="protein sequence ID" value="KAF3520285.1"/>
    <property type="molecule type" value="Genomic_DNA"/>
</dbReference>
<proteinExistence type="predicted"/>